<keyword evidence="2" id="KW-1003">Cell membrane</keyword>
<evidence type="ECO:0000256" key="3">
    <source>
        <dbReference type="ARBA" id="ARBA00022692"/>
    </source>
</evidence>
<dbReference type="Pfam" id="PF02628">
    <property type="entry name" value="COX15-CtaA"/>
    <property type="match status" value="1"/>
</dbReference>
<dbReference type="PANTHER" id="PTHR35457:SF1">
    <property type="entry name" value="HEME A SYNTHASE"/>
    <property type="match status" value="1"/>
</dbReference>
<keyword evidence="5 12" id="KW-1133">Transmembrane helix</keyword>
<sequence length="313" mass="33299">MGVTTKAKRSWLGLRQPTETSVERWAWAAVVANTVIILTGGLVRLTGSGLGCPTWPKCTDNSFVPHRELGFHGVIEFGNRMLTYVLIAVVVATFVAIWRWSRTSRPLRRLAALIALGVPFQGVIGGITVLTDLNPWIVSLHLLLSLLLVSASVLLVVRVRGATPFAFATRARRLVLATYGMLWVVVYLGTVVTGSGPHAGDDEAPRNMLDPQVMSHVHAVAVYVLVALTLGCCLLLRGTPAARLAGGLLVAELAQGTLGFVQYFTDLPIALVAAHLVGAAVLVAVATRLLVEVVASRSSEVTDTRASASTSSH</sequence>
<dbReference type="OrthoDB" id="5241540at2"/>
<gene>
    <name evidence="13" type="ORF">DX116_13960</name>
</gene>
<dbReference type="GO" id="GO:0046872">
    <property type="term" value="F:metal ion binding"/>
    <property type="evidence" value="ECO:0007669"/>
    <property type="project" value="UniProtKB-KW"/>
</dbReference>
<accession>A0A371P4C5</accession>
<proteinExistence type="predicted"/>
<dbReference type="InterPro" id="IPR003780">
    <property type="entry name" value="COX15/CtaA_fam"/>
</dbReference>
<name>A0A371P4C5_9ACTN</name>
<evidence type="ECO:0000313" key="14">
    <source>
        <dbReference type="Proteomes" id="UP000265581"/>
    </source>
</evidence>
<evidence type="ECO:0000256" key="8">
    <source>
        <dbReference type="ARBA" id="ARBA00023133"/>
    </source>
</evidence>
<keyword evidence="10" id="KW-1015">Disulfide bond</keyword>
<keyword evidence="4" id="KW-0479">Metal-binding</keyword>
<evidence type="ECO:0000256" key="11">
    <source>
        <dbReference type="ARBA" id="ARBA00023444"/>
    </source>
</evidence>
<evidence type="ECO:0000256" key="6">
    <source>
        <dbReference type="ARBA" id="ARBA00023002"/>
    </source>
</evidence>
<keyword evidence="7" id="KW-0408">Iron</keyword>
<comment type="pathway">
    <text evidence="11">Porphyrin-containing compound metabolism.</text>
</comment>
<evidence type="ECO:0000256" key="12">
    <source>
        <dbReference type="SAM" id="Phobius"/>
    </source>
</evidence>
<feature type="transmembrane region" description="Helical" evidence="12">
    <location>
        <begin position="136"/>
        <end position="156"/>
    </location>
</feature>
<dbReference type="GO" id="GO:0006784">
    <property type="term" value="P:heme A biosynthetic process"/>
    <property type="evidence" value="ECO:0007669"/>
    <property type="project" value="InterPro"/>
</dbReference>
<keyword evidence="6" id="KW-0560">Oxidoreductase</keyword>
<dbReference type="PANTHER" id="PTHR35457">
    <property type="entry name" value="HEME A SYNTHASE"/>
    <property type="match status" value="1"/>
</dbReference>
<feature type="transmembrane region" description="Helical" evidence="12">
    <location>
        <begin position="216"/>
        <end position="237"/>
    </location>
</feature>
<dbReference type="EMBL" id="QUBR01000002">
    <property type="protein sequence ID" value="REK70256.1"/>
    <property type="molecule type" value="Genomic_DNA"/>
</dbReference>
<feature type="transmembrane region" description="Helical" evidence="12">
    <location>
        <begin position="81"/>
        <end position="98"/>
    </location>
</feature>
<dbReference type="GO" id="GO:0016020">
    <property type="term" value="C:membrane"/>
    <property type="evidence" value="ECO:0007669"/>
    <property type="project" value="UniProtKB-SubCell"/>
</dbReference>
<organism evidence="13 14">
    <name type="scientific">Aeromicrobium endophyticum</name>
    <dbReference type="NCBI Taxonomy" id="2292704"/>
    <lineage>
        <taxon>Bacteria</taxon>
        <taxon>Bacillati</taxon>
        <taxon>Actinomycetota</taxon>
        <taxon>Actinomycetes</taxon>
        <taxon>Propionibacteriales</taxon>
        <taxon>Nocardioidaceae</taxon>
        <taxon>Aeromicrobium</taxon>
    </lineage>
</organism>
<dbReference type="AlphaFoldDB" id="A0A371P4C5"/>
<feature type="transmembrane region" description="Helical" evidence="12">
    <location>
        <begin position="244"/>
        <end position="263"/>
    </location>
</feature>
<dbReference type="InterPro" id="IPR050450">
    <property type="entry name" value="COX15/CtaA_HemeA_synthase"/>
</dbReference>
<evidence type="ECO:0000313" key="13">
    <source>
        <dbReference type="EMBL" id="REK70256.1"/>
    </source>
</evidence>
<feature type="transmembrane region" description="Helical" evidence="12">
    <location>
        <begin position="176"/>
        <end position="196"/>
    </location>
</feature>
<evidence type="ECO:0000256" key="9">
    <source>
        <dbReference type="ARBA" id="ARBA00023136"/>
    </source>
</evidence>
<evidence type="ECO:0000256" key="5">
    <source>
        <dbReference type="ARBA" id="ARBA00022989"/>
    </source>
</evidence>
<evidence type="ECO:0000256" key="2">
    <source>
        <dbReference type="ARBA" id="ARBA00022475"/>
    </source>
</evidence>
<evidence type="ECO:0000256" key="10">
    <source>
        <dbReference type="ARBA" id="ARBA00023157"/>
    </source>
</evidence>
<evidence type="ECO:0000256" key="7">
    <source>
        <dbReference type="ARBA" id="ARBA00023004"/>
    </source>
</evidence>
<reference evidence="13 14" key="1">
    <citation type="submission" date="2018-08" db="EMBL/GenBank/DDBJ databases">
        <title>Aeromicrobium sp. M2KJ-4, whole genome shotgun sequence.</title>
        <authorList>
            <person name="Tuo L."/>
        </authorList>
    </citation>
    <scope>NUCLEOTIDE SEQUENCE [LARGE SCALE GENOMIC DNA]</scope>
    <source>
        <strain evidence="13 14">M2KJ-4</strain>
    </source>
</reference>
<dbReference type="Proteomes" id="UP000265581">
    <property type="component" value="Unassembled WGS sequence"/>
</dbReference>
<feature type="transmembrane region" description="Helical" evidence="12">
    <location>
        <begin position="110"/>
        <end position="130"/>
    </location>
</feature>
<dbReference type="GO" id="GO:0016491">
    <property type="term" value="F:oxidoreductase activity"/>
    <property type="evidence" value="ECO:0007669"/>
    <property type="project" value="UniProtKB-KW"/>
</dbReference>
<comment type="subcellular location">
    <subcellularLocation>
        <location evidence="1">Membrane</location>
        <topology evidence="1">Multi-pass membrane protein</topology>
    </subcellularLocation>
</comment>
<feature type="transmembrane region" description="Helical" evidence="12">
    <location>
        <begin position="269"/>
        <end position="291"/>
    </location>
</feature>
<keyword evidence="14" id="KW-1185">Reference proteome</keyword>
<keyword evidence="9 12" id="KW-0472">Membrane</keyword>
<protein>
    <submittedName>
        <fullName evidence="13">Heme A synthase</fullName>
    </submittedName>
</protein>
<keyword evidence="3 12" id="KW-0812">Transmembrane</keyword>
<evidence type="ECO:0000256" key="4">
    <source>
        <dbReference type="ARBA" id="ARBA00022723"/>
    </source>
</evidence>
<evidence type="ECO:0000256" key="1">
    <source>
        <dbReference type="ARBA" id="ARBA00004141"/>
    </source>
</evidence>
<comment type="caution">
    <text evidence="13">The sequence shown here is derived from an EMBL/GenBank/DDBJ whole genome shotgun (WGS) entry which is preliminary data.</text>
</comment>
<feature type="transmembrane region" description="Helical" evidence="12">
    <location>
        <begin position="25"/>
        <end position="45"/>
    </location>
</feature>
<dbReference type="RefSeq" id="WP_119704852.1">
    <property type="nucleotide sequence ID" value="NZ_JBHSOI010000002.1"/>
</dbReference>
<keyword evidence="8" id="KW-0350">Heme biosynthesis</keyword>